<dbReference type="InterPro" id="IPR011993">
    <property type="entry name" value="PH-like_dom_sf"/>
</dbReference>
<dbReference type="GO" id="GO:0035556">
    <property type="term" value="P:intracellular signal transduction"/>
    <property type="evidence" value="ECO:0007669"/>
    <property type="project" value="InterPro"/>
</dbReference>
<organism evidence="4 5">
    <name type="scientific">Actinia tenebrosa</name>
    <name type="common">Australian red waratah sea anemone</name>
    <dbReference type="NCBI Taxonomy" id="6105"/>
    <lineage>
        <taxon>Eukaryota</taxon>
        <taxon>Metazoa</taxon>
        <taxon>Cnidaria</taxon>
        <taxon>Anthozoa</taxon>
        <taxon>Hexacorallia</taxon>
        <taxon>Actiniaria</taxon>
        <taxon>Actiniidae</taxon>
        <taxon>Actinia</taxon>
    </lineage>
</organism>
<dbReference type="GO" id="GO:0019898">
    <property type="term" value="C:extrinsic component of membrane"/>
    <property type="evidence" value="ECO:0007669"/>
    <property type="project" value="TreeGrafter"/>
</dbReference>
<dbReference type="Gene3D" id="2.30.29.30">
    <property type="entry name" value="Pleckstrin-homology domain (PH domain)/Phosphotyrosine-binding domain (PTB)"/>
    <property type="match status" value="1"/>
</dbReference>
<sequence>MWSSQSEETKMAQQDLSYAFQPVIHEPLSRADVSSLSPKDCALNNETNSEQKEVKDLFVDYSYLGYDGNKAADTDDGSISPVSSEAQNDEKEALASIEEADKCRNNHPRKAMSLYLKAGKALVLCNQADSALKCFRSLILLATEQLNRVKNEKKKIPKLIRSESETESETKERNKVARTKSCDLPKKQKSTEMLSPEITRRNCQSFSECDNDVEDANLEVAVEEVVQQDMCEFVAVEEVNNVEENTGGIVMDSVEQEVFVPEQMTSCEPVMEMEVQQDLPVFSVSEVKDISSTEEMTMSCESPDGVCVVNCFETVASLDFEVATVESLDDSASTHSSTSNEDIVQTLNTEIVMLECNDEVMMSAEEVPANPQQNAFIRRGYVVSELIDTEENYIRDLGHVIKGYMAALSKEFNVPNELKGKEKVIFSNIQNIHEWHSSDFVKDLKECEDDPSKLGEVFSSAETKLEELYTIYCRSKAKSDELVLPHKESFFKDCRKRLGHRLQLSDYLIKPVQRITKYQLLLRDILKFTEKAGEDGSEIQRALNVALRILKRTNDMISVASIQGYDAKPDDTGDLILRETLEVAEGKYRQKMKERNVFLFEKLIVVTEALEKEGGVTELRFHNSIKTRGLGQTETVDSDPCKWAVWLRKRSNAEIYVFRAPSIEVKNTWVKHIKECNLKKKAPGLLKSLYRSRTFRREESDAKEMLDALTPNLLSVEDGPAECGSDRKSRRKSSKVMSRKKKNSAISDRLKENILKFRAEEQMLSVEEPCEVSYAEPPDSLSFSQADIPQSPVSPDPLAQPESTIQRRIKIETEENQLKKVLLLTRLIAARLLQTKDAAEALSLYEDVIGSVLPVEELRKYEGSITSRDLLLQHCTEIYDKWRKENVFTSEDAEEPYTSITSHLSETAGFCSLHKGNPWSVVLYTVSAMAGSREQKWRDASQAFYRLSLVYSALQATSCAVDSLVDAHWMCCHAGDYQGAVNLFYNAFIRSLACRDLIRCLRFEQQGLYLVERLTNKDNNNNCGAEDDNESRGLVSSQHLAFLINMSRATRRKDWAWFEFAETELNIIVNLTSGRQAGAILSAVFKKMRNAIGESSMESFA</sequence>
<dbReference type="InterPro" id="IPR051336">
    <property type="entry name" value="RhoGEF_Guanine_NuclExch_SF"/>
</dbReference>
<dbReference type="PROSITE" id="PS50010">
    <property type="entry name" value="DH_2"/>
    <property type="match status" value="1"/>
</dbReference>
<dbReference type="OrthoDB" id="10256089at2759"/>
<evidence type="ECO:0000313" key="4">
    <source>
        <dbReference type="Proteomes" id="UP000515163"/>
    </source>
</evidence>
<dbReference type="GeneID" id="116295773"/>
<dbReference type="PANTHER" id="PTHR22826:SF106">
    <property type="entry name" value="TRIO, ISOFORM A"/>
    <property type="match status" value="1"/>
</dbReference>
<dbReference type="KEGG" id="aten:116295773"/>
<evidence type="ECO:0000256" key="2">
    <source>
        <dbReference type="SAM" id="MobiDB-lite"/>
    </source>
</evidence>
<dbReference type="Proteomes" id="UP000515163">
    <property type="component" value="Unplaced"/>
</dbReference>
<feature type="region of interest" description="Disordered" evidence="2">
    <location>
        <begin position="717"/>
        <end position="744"/>
    </location>
</feature>
<keyword evidence="4" id="KW-1185">Reference proteome</keyword>
<dbReference type="CDD" id="cd00160">
    <property type="entry name" value="RhoGEF"/>
    <property type="match status" value="1"/>
</dbReference>
<evidence type="ECO:0000259" key="3">
    <source>
        <dbReference type="PROSITE" id="PS50010"/>
    </source>
</evidence>
<evidence type="ECO:0000313" key="5">
    <source>
        <dbReference type="RefSeq" id="XP_031559552.1"/>
    </source>
</evidence>
<gene>
    <name evidence="5" type="primary">LOC116295773</name>
</gene>
<dbReference type="InterPro" id="IPR055251">
    <property type="entry name" value="SOS1_NGEF_PH"/>
</dbReference>
<protein>
    <submittedName>
        <fullName evidence="5">Rac guanine nucleotide exchange factor JJ-like</fullName>
    </submittedName>
</protein>
<dbReference type="AlphaFoldDB" id="A0A6P8I3R4"/>
<dbReference type="Gene3D" id="1.20.900.10">
    <property type="entry name" value="Dbl homology (DH) domain"/>
    <property type="match status" value="1"/>
</dbReference>
<dbReference type="InterPro" id="IPR035899">
    <property type="entry name" value="DBL_dom_sf"/>
</dbReference>
<feature type="compositionally biased region" description="Basic residues" evidence="2">
    <location>
        <begin position="728"/>
        <end position="743"/>
    </location>
</feature>
<feature type="domain" description="DH" evidence="3">
    <location>
        <begin position="378"/>
        <end position="556"/>
    </location>
</feature>
<accession>A0A6P8I3R4</accession>
<name>A0A6P8I3R4_ACTTE</name>
<evidence type="ECO:0000256" key="1">
    <source>
        <dbReference type="ARBA" id="ARBA00022658"/>
    </source>
</evidence>
<dbReference type="SUPFAM" id="SSF50729">
    <property type="entry name" value="PH domain-like"/>
    <property type="match status" value="1"/>
</dbReference>
<reference evidence="5" key="1">
    <citation type="submission" date="2025-08" db="UniProtKB">
        <authorList>
            <consortium name="RefSeq"/>
        </authorList>
    </citation>
    <scope>IDENTIFICATION</scope>
    <source>
        <tissue evidence="5">Tentacle</tissue>
    </source>
</reference>
<dbReference type="InterPro" id="IPR001331">
    <property type="entry name" value="GDS_CDC24_CS"/>
</dbReference>
<dbReference type="GO" id="GO:0005737">
    <property type="term" value="C:cytoplasm"/>
    <property type="evidence" value="ECO:0007669"/>
    <property type="project" value="TreeGrafter"/>
</dbReference>
<dbReference type="PANTHER" id="PTHR22826">
    <property type="entry name" value="RHO GUANINE EXCHANGE FACTOR-RELATED"/>
    <property type="match status" value="1"/>
</dbReference>
<dbReference type="InParanoid" id="A0A6P8I3R4"/>
<dbReference type="InterPro" id="IPR000219">
    <property type="entry name" value="DH_dom"/>
</dbReference>
<feature type="region of interest" description="Disordered" evidence="2">
    <location>
        <begin position="161"/>
        <end position="190"/>
    </location>
</feature>
<dbReference type="Pfam" id="PF00621">
    <property type="entry name" value="RhoGEF"/>
    <property type="match status" value="1"/>
</dbReference>
<dbReference type="SUPFAM" id="SSF48065">
    <property type="entry name" value="DBL homology domain (DH-domain)"/>
    <property type="match status" value="1"/>
</dbReference>
<dbReference type="Pfam" id="PF22697">
    <property type="entry name" value="SOS1_NGEF_PH"/>
    <property type="match status" value="1"/>
</dbReference>
<dbReference type="RefSeq" id="XP_031559552.1">
    <property type="nucleotide sequence ID" value="XM_031703692.1"/>
</dbReference>
<dbReference type="PROSITE" id="PS00741">
    <property type="entry name" value="DH_1"/>
    <property type="match status" value="1"/>
</dbReference>
<dbReference type="GO" id="GO:0005085">
    <property type="term" value="F:guanyl-nucleotide exchange factor activity"/>
    <property type="evidence" value="ECO:0007669"/>
    <property type="project" value="UniProtKB-KW"/>
</dbReference>
<feature type="region of interest" description="Disordered" evidence="2">
    <location>
        <begin position="775"/>
        <end position="802"/>
    </location>
</feature>
<feature type="compositionally biased region" description="Polar residues" evidence="2">
    <location>
        <begin position="781"/>
        <end position="793"/>
    </location>
</feature>
<keyword evidence="1" id="KW-0344">Guanine-nucleotide releasing factor</keyword>
<proteinExistence type="predicted"/>
<dbReference type="SMART" id="SM00325">
    <property type="entry name" value="RhoGEF"/>
    <property type="match status" value="1"/>
</dbReference>